<feature type="transmembrane region" description="Helical" evidence="5">
    <location>
        <begin position="70"/>
        <end position="89"/>
    </location>
</feature>
<feature type="transmembrane region" description="Helical" evidence="5">
    <location>
        <begin position="261"/>
        <end position="291"/>
    </location>
</feature>
<feature type="transmembrane region" description="Helical" evidence="5">
    <location>
        <begin position="101"/>
        <end position="118"/>
    </location>
</feature>
<evidence type="ECO:0000256" key="3">
    <source>
        <dbReference type="ARBA" id="ARBA00022989"/>
    </source>
</evidence>
<dbReference type="InterPro" id="IPR007016">
    <property type="entry name" value="O-antigen_ligase-rel_domated"/>
</dbReference>
<evidence type="ECO:0000259" key="6">
    <source>
        <dbReference type="Pfam" id="PF04932"/>
    </source>
</evidence>
<evidence type="ECO:0000256" key="4">
    <source>
        <dbReference type="ARBA" id="ARBA00023136"/>
    </source>
</evidence>
<feature type="domain" description="O-antigen ligase-related" evidence="6">
    <location>
        <begin position="266"/>
        <end position="406"/>
    </location>
</feature>
<evidence type="ECO:0000313" key="7">
    <source>
        <dbReference type="EMBL" id="OAB46225.1"/>
    </source>
</evidence>
<feature type="transmembrane region" description="Helical" evidence="5">
    <location>
        <begin position="425"/>
        <end position="441"/>
    </location>
</feature>
<dbReference type="OrthoDB" id="7295126at2"/>
<name>A0A168NYQ6_9BACL</name>
<protein>
    <recommendedName>
        <fullName evidence="6">O-antigen ligase-related domain-containing protein</fullName>
    </recommendedName>
</protein>
<accession>A0A168NYQ6</accession>
<dbReference type="Proteomes" id="UP000076967">
    <property type="component" value="Unassembled WGS sequence"/>
</dbReference>
<organism evidence="7 8">
    <name type="scientific">Paenibacillus glacialis</name>
    <dbReference type="NCBI Taxonomy" id="494026"/>
    <lineage>
        <taxon>Bacteria</taxon>
        <taxon>Bacillati</taxon>
        <taxon>Bacillota</taxon>
        <taxon>Bacilli</taxon>
        <taxon>Bacillales</taxon>
        <taxon>Paenibacillaceae</taxon>
        <taxon>Paenibacillus</taxon>
    </lineage>
</organism>
<gene>
    <name evidence="7" type="ORF">PGLA_02250</name>
</gene>
<dbReference type="PANTHER" id="PTHR37422:SF13">
    <property type="entry name" value="LIPOPOLYSACCHARIDE BIOSYNTHESIS PROTEIN PA4999-RELATED"/>
    <property type="match status" value="1"/>
</dbReference>
<dbReference type="GO" id="GO:0016020">
    <property type="term" value="C:membrane"/>
    <property type="evidence" value="ECO:0007669"/>
    <property type="project" value="UniProtKB-SubCell"/>
</dbReference>
<dbReference type="STRING" id="494026.PGLA_02250"/>
<keyword evidence="4 5" id="KW-0472">Membrane</keyword>
<evidence type="ECO:0000256" key="1">
    <source>
        <dbReference type="ARBA" id="ARBA00004141"/>
    </source>
</evidence>
<keyword evidence="3 5" id="KW-1133">Transmembrane helix</keyword>
<feature type="transmembrane region" description="Helical" evidence="5">
    <location>
        <begin position="158"/>
        <end position="176"/>
    </location>
</feature>
<feature type="transmembrane region" description="Helical" evidence="5">
    <location>
        <begin position="394"/>
        <end position="418"/>
    </location>
</feature>
<dbReference type="EMBL" id="LVJH01000002">
    <property type="protein sequence ID" value="OAB46225.1"/>
    <property type="molecule type" value="Genomic_DNA"/>
</dbReference>
<comment type="caution">
    <text evidence="7">The sequence shown here is derived from an EMBL/GenBank/DDBJ whole genome shotgun (WGS) entry which is preliminary data.</text>
</comment>
<evidence type="ECO:0000256" key="2">
    <source>
        <dbReference type="ARBA" id="ARBA00022692"/>
    </source>
</evidence>
<feature type="transmembrane region" description="Helical" evidence="5">
    <location>
        <begin position="303"/>
        <end position="323"/>
    </location>
</feature>
<keyword evidence="2 5" id="KW-0812">Transmembrane</keyword>
<dbReference type="InterPro" id="IPR051533">
    <property type="entry name" value="WaaL-like"/>
</dbReference>
<reference evidence="7 8" key="1">
    <citation type="submission" date="2016-03" db="EMBL/GenBank/DDBJ databases">
        <title>Draft genome sequence of Paenibacillus glacialis DSM 22343.</title>
        <authorList>
            <person name="Shin S.-K."/>
            <person name="Yi H."/>
        </authorList>
    </citation>
    <scope>NUCLEOTIDE SEQUENCE [LARGE SCALE GENOMIC DNA]</scope>
    <source>
        <strain evidence="7 8">DSM 22343</strain>
    </source>
</reference>
<feature type="transmembrane region" description="Helical" evidence="5">
    <location>
        <begin position="188"/>
        <end position="206"/>
    </location>
</feature>
<feature type="transmembrane region" description="Helical" evidence="5">
    <location>
        <begin position="17"/>
        <end position="37"/>
    </location>
</feature>
<evidence type="ECO:0000256" key="5">
    <source>
        <dbReference type="SAM" id="Phobius"/>
    </source>
</evidence>
<keyword evidence="8" id="KW-1185">Reference proteome</keyword>
<feature type="transmembrane region" description="Helical" evidence="5">
    <location>
        <begin position="447"/>
        <end position="465"/>
    </location>
</feature>
<dbReference type="Pfam" id="PF04932">
    <property type="entry name" value="Wzy_C"/>
    <property type="match status" value="1"/>
</dbReference>
<feature type="transmembrane region" description="Helical" evidence="5">
    <location>
        <begin position="43"/>
        <end position="63"/>
    </location>
</feature>
<proteinExistence type="predicted"/>
<feature type="transmembrane region" description="Helical" evidence="5">
    <location>
        <begin position="130"/>
        <end position="152"/>
    </location>
</feature>
<dbReference type="AlphaFoldDB" id="A0A168NYQ6"/>
<dbReference type="RefSeq" id="WP_068528025.1">
    <property type="nucleotide sequence ID" value="NZ_LVJH01000002.1"/>
</dbReference>
<evidence type="ECO:0000313" key="8">
    <source>
        <dbReference type="Proteomes" id="UP000076967"/>
    </source>
</evidence>
<sequence>MEEIDGRHALKFGVRKYISILITLTVAIILGLVVGIVSTVSSLHMELVQFTILLNCMFIAFYINIYKENILLPYVILIWALSPEIRRVVDWLFHTYSEVSIISVIPYCVSLILLVPILRNKSLLNRRIKFIAIIMGVTLTYGFCIGFLKYGMASVFDFLNYAVPFLVLIYVNVCGLNIDVRNRWLKNFSYLGVFVAAYGIYQYLVLPQWDEFWMINADMNSIGTPEPLNFRLFSTINSPGPTGLFLAFSLAIMIVQKKWRAFGLVGMMIVAFALLLTLVRSGWIAFIVLILAYLIRSQLKNKIMLIALLAVIGLAYQFILPMLPGASSITSRIETLNSLEGDHSFNERLSFSTNILSDIIRNPIGKGLGSTGLGTKISNNSSDFVTFDNGYLNIFYTFGLPLGLALIATLFYLAIYFYKSSGKEKVFFPISFAAIVASLFLLSGSNIIQGISGVIVWFIAALAFISPPQHEQNKGGYLP</sequence>
<comment type="subcellular location">
    <subcellularLocation>
        <location evidence="1">Membrane</location>
        <topology evidence="1">Multi-pass membrane protein</topology>
    </subcellularLocation>
</comment>
<dbReference type="PANTHER" id="PTHR37422">
    <property type="entry name" value="TEICHURONIC ACID BIOSYNTHESIS PROTEIN TUAE"/>
    <property type="match status" value="1"/>
</dbReference>